<dbReference type="Proteomes" id="UP001519363">
    <property type="component" value="Unassembled WGS sequence"/>
</dbReference>
<evidence type="ECO:0000313" key="2">
    <source>
        <dbReference type="Proteomes" id="UP001519363"/>
    </source>
</evidence>
<organism evidence="1 2">
    <name type="scientific">Crossiella equi</name>
    <dbReference type="NCBI Taxonomy" id="130796"/>
    <lineage>
        <taxon>Bacteria</taxon>
        <taxon>Bacillati</taxon>
        <taxon>Actinomycetota</taxon>
        <taxon>Actinomycetes</taxon>
        <taxon>Pseudonocardiales</taxon>
        <taxon>Pseudonocardiaceae</taxon>
        <taxon>Crossiella</taxon>
    </lineage>
</organism>
<evidence type="ECO:0000313" key="1">
    <source>
        <dbReference type="EMBL" id="MBP2475381.1"/>
    </source>
</evidence>
<dbReference type="RefSeq" id="WP_086780413.1">
    <property type="nucleotide sequence ID" value="NZ_JAGIOO010000001.1"/>
</dbReference>
<sequence length="91" mass="9488">MAQKKALILHFAGVGDPVRIAISDEVADELGPRLRRHVETASTQAVPTEDGGELVVNFAHVATAHIGPVNAPGGLYGKAPSAERQQVALTP</sequence>
<dbReference type="EMBL" id="JAGIOO010000001">
    <property type="protein sequence ID" value="MBP2475381.1"/>
    <property type="molecule type" value="Genomic_DNA"/>
</dbReference>
<protein>
    <submittedName>
        <fullName evidence="1">Uncharacterized protein</fullName>
    </submittedName>
</protein>
<proteinExistence type="predicted"/>
<comment type="caution">
    <text evidence="1">The sequence shown here is derived from an EMBL/GenBank/DDBJ whole genome shotgun (WGS) entry which is preliminary data.</text>
</comment>
<reference evidence="1 2" key="1">
    <citation type="submission" date="2021-03" db="EMBL/GenBank/DDBJ databases">
        <title>Sequencing the genomes of 1000 actinobacteria strains.</title>
        <authorList>
            <person name="Klenk H.-P."/>
        </authorList>
    </citation>
    <scope>NUCLEOTIDE SEQUENCE [LARGE SCALE GENOMIC DNA]</scope>
    <source>
        <strain evidence="1 2">DSM 44580</strain>
    </source>
</reference>
<name>A0ABS5AFM1_9PSEU</name>
<accession>A0ABS5AFM1</accession>
<keyword evidence="2" id="KW-1185">Reference proteome</keyword>
<gene>
    <name evidence="1" type="ORF">JOF53_004253</name>
</gene>